<organism evidence="2">
    <name type="scientific">Cladocopium goreaui</name>
    <dbReference type="NCBI Taxonomy" id="2562237"/>
    <lineage>
        <taxon>Eukaryota</taxon>
        <taxon>Sar</taxon>
        <taxon>Alveolata</taxon>
        <taxon>Dinophyceae</taxon>
        <taxon>Suessiales</taxon>
        <taxon>Symbiodiniaceae</taxon>
        <taxon>Cladocopium</taxon>
    </lineage>
</organism>
<proteinExistence type="predicted"/>
<dbReference type="EMBL" id="CAMXCT030000324">
    <property type="protein sequence ID" value="CAL4764489.1"/>
    <property type="molecule type" value="Genomic_DNA"/>
</dbReference>
<reference evidence="2" key="1">
    <citation type="submission" date="2022-10" db="EMBL/GenBank/DDBJ databases">
        <authorList>
            <person name="Chen Y."/>
            <person name="Dougan E. K."/>
            <person name="Chan C."/>
            <person name="Rhodes N."/>
            <person name="Thang M."/>
        </authorList>
    </citation>
    <scope>NUCLEOTIDE SEQUENCE</scope>
</reference>
<keyword evidence="4" id="KW-1185">Reference proteome</keyword>
<comment type="caution">
    <text evidence="2">The sequence shown here is derived from an EMBL/GenBank/DDBJ whole genome shotgun (WGS) entry which is preliminary data.</text>
</comment>
<dbReference type="AlphaFoldDB" id="A0A9P1BPK3"/>
<evidence type="ECO:0000313" key="2">
    <source>
        <dbReference type="EMBL" id="CAI3977177.1"/>
    </source>
</evidence>
<sequence length="339" mass="37443">MSVWRLRECPAQPDTLKTINELWEGLTELGQSLGPVASHRLEMVYRFSLKPGTTFMLTLSPMVAVKLMVVAVLPRGLLLWRPTTERCHPSEVPLYLAKREKDYTSKLISYTVDAIVPGTEMESATAMVTCTDLAGNEVHKLTYSTTTSLQRVLIDVAVELHEEDLLFKNDVMIKLIKGEAVLTPNDLLQTILEEPTSSWDDPETAWQDRCYLRDNFVGADLGGLQSWMGKLKINTRTVQAKAKAKAKSKARPATKSTKSPAAKKATERNLLGPLGAEYDFRGMVEGVKKNGTKGIKKPAAAKKVAKKPLPAKELGEWMAEMSARNQAALQAEKATSDES</sequence>
<evidence type="ECO:0000256" key="1">
    <source>
        <dbReference type="SAM" id="MobiDB-lite"/>
    </source>
</evidence>
<name>A0A9P1BPK3_9DINO</name>
<feature type="region of interest" description="Disordered" evidence="1">
    <location>
        <begin position="243"/>
        <end position="268"/>
    </location>
</feature>
<feature type="compositionally biased region" description="Basic residues" evidence="1">
    <location>
        <begin position="243"/>
        <end position="252"/>
    </location>
</feature>
<evidence type="ECO:0000313" key="4">
    <source>
        <dbReference type="Proteomes" id="UP001152797"/>
    </source>
</evidence>
<protein>
    <submittedName>
        <fullName evidence="2">Uncharacterized protein</fullName>
    </submittedName>
</protein>
<feature type="compositionally biased region" description="Low complexity" evidence="1">
    <location>
        <begin position="253"/>
        <end position="263"/>
    </location>
</feature>
<dbReference type="EMBL" id="CAMXCT010000324">
    <property type="protein sequence ID" value="CAI3977177.1"/>
    <property type="molecule type" value="Genomic_DNA"/>
</dbReference>
<reference evidence="3 4" key="2">
    <citation type="submission" date="2024-05" db="EMBL/GenBank/DDBJ databases">
        <authorList>
            <person name="Chen Y."/>
            <person name="Shah S."/>
            <person name="Dougan E. K."/>
            <person name="Thang M."/>
            <person name="Chan C."/>
        </authorList>
    </citation>
    <scope>NUCLEOTIDE SEQUENCE [LARGE SCALE GENOMIC DNA]</scope>
</reference>
<accession>A0A9P1BPK3</accession>
<dbReference type="EMBL" id="CAMXCT020000324">
    <property type="protein sequence ID" value="CAL1130552.1"/>
    <property type="molecule type" value="Genomic_DNA"/>
</dbReference>
<gene>
    <name evidence="2" type="ORF">C1SCF055_LOCUS5339</name>
</gene>
<dbReference type="Proteomes" id="UP001152797">
    <property type="component" value="Unassembled WGS sequence"/>
</dbReference>
<evidence type="ECO:0000313" key="3">
    <source>
        <dbReference type="EMBL" id="CAL4764489.1"/>
    </source>
</evidence>